<comment type="caution">
    <text evidence="1">The sequence shown here is derived from an EMBL/GenBank/DDBJ whole genome shotgun (WGS) entry which is preliminary data.</text>
</comment>
<gene>
    <name evidence="1" type="ORF">HMPREF0602_2343</name>
</gene>
<proteinExistence type="predicted"/>
<protein>
    <submittedName>
        <fullName evidence="1">Uncharacterized protein</fullName>
    </submittedName>
</protein>
<dbReference type="Proteomes" id="UP000005526">
    <property type="component" value="Unassembled WGS sequence"/>
</dbReference>
<dbReference type="EMBL" id="AEEF01000119">
    <property type="protein sequence ID" value="EFM03125.1"/>
    <property type="molecule type" value="Genomic_DNA"/>
</dbReference>
<accession>E0NCW1</accession>
<evidence type="ECO:0000313" key="2">
    <source>
        <dbReference type="Proteomes" id="UP000005526"/>
    </source>
</evidence>
<reference evidence="1 2" key="1">
    <citation type="submission" date="2010-07" db="EMBL/GenBank/DDBJ databases">
        <authorList>
            <person name="Muzny D."/>
            <person name="Qin X."/>
            <person name="Deng J."/>
            <person name="Jiang H."/>
            <person name="Liu Y."/>
            <person name="Qu J."/>
            <person name="Song X.-Z."/>
            <person name="Zhang L."/>
            <person name="Thornton R."/>
            <person name="Coyle M."/>
            <person name="Francisco L."/>
            <person name="Jackson L."/>
            <person name="Javaid M."/>
            <person name="Korchina V."/>
            <person name="Kovar C."/>
            <person name="Mata R."/>
            <person name="Mathew T."/>
            <person name="Ngo R."/>
            <person name="Nguyen L."/>
            <person name="Nguyen N."/>
            <person name="Okwuonu G."/>
            <person name="Ongeri F."/>
            <person name="Pham C."/>
            <person name="Simmons D."/>
            <person name="Wilczek-Boney K."/>
            <person name="Hale W."/>
            <person name="Jakkamsetti A."/>
            <person name="Pham P."/>
            <person name="Ruth R."/>
            <person name="San Lucas F."/>
            <person name="Warren J."/>
            <person name="Zhang J."/>
            <person name="Zhao Z."/>
            <person name="Zhou C."/>
            <person name="Zhu D."/>
            <person name="Lee S."/>
            <person name="Bess C."/>
            <person name="Blankenburg K."/>
            <person name="Forbes L."/>
            <person name="Fu Q."/>
            <person name="Gubbala S."/>
            <person name="Hirani K."/>
            <person name="Jayaseelan J.C."/>
            <person name="Lara F."/>
            <person name="Munidasa M."/>
            <person name="Palculict T."/>
            <person name="Patil S."/>
            <person name="Pu L.-L."/>
            <person name="Saada N."/>
            <person name="Tang L."/>
            <person name="Weissenberger G."/>
            <person name="Zhu Y."/>
            <person name="Hemphill L."/>
            <person name="Shang Y."/>
            <person name="Youmans B."/>
            <person name="Ayvaz T."/>
            <person name="Ross M."/>
            <person name="Santibanez J."/>
            <person name="Aqrawi P."/>
            <person name="Gross S."/>
            <person name="Joshi V."/>
            <person name="Fowler G."/>
            <person name="Nazareth L."/>
            <person name="Reid J."/>
            <person name="Worley K."/>
            <person name="Petrosino J."/>
            <person name="Highlander S."/>
            <person name="Gibbs R."/>
        </authorList>
    </citation>
    <scope>NUCLEOTIDE SEQUENCE [LARGE SCALE GENOMIC DNA]</scope>
    <source>
        <strain evidence="1 2">ATCC 13091</strain>
    </source>
</reference>
<name>E0NCW1_NEIM3</name>
<sequence>MYQCVNICINRRKSPYCSNCSLRPLQNSFPSRQPKPKHRFSAVFATNHSLILPKYPLNPPRIPDNQASGLPFRAAGALNLLAAFNRFKHIAFRW</sequence>
<evidence type="ECO:0000313" key="1">
    <source>
        <dbReference type="EMBL" id="EFM03125.1"/>
    </source>
</evidence>
<dbReference type="HOGENOM" id="CLU_2391207_0_0_4"/>
<feature type="non-terminal residue" evidence="1">
    <location>
        <position position="94"/>
    </location>
</feature>
<dbReference type="AlphaFoldDB" id="E0NCW1"/>
<organism evidence="1 2">
    <name type="scientific">Neisseria meningitidis serogroup B (strain ATCC 13091 / M2091)</name>
    <dbReference type="NCBI Taxonomy" id="862513"/>
    <lineage>
        <taxon>Bacteria</taxon>
        <taxon>Pseudomonadati</taxon>
        <taxon>Pseudomonadota</taxon>
        <taxon>Betaproteobacteria</taxon>
        <taxon>Neisseriales</taxon>
        <taxon>Neisseriaceae</taxon>
        <taxon>Neisseria</taxon>
    </lineage>
</organism>